<evidence type="ECO:0000313" key="2">
    <source>
        <dbReference type="Proteomes" id="UP001500713"/>
    </source>
</evidence>
<reference evidence="1 2" key="1">
    <citation type="journal article" date="2019" name="Int. J. Syst. Evol. Microbiol.">
        <title>The Global Catalogue of Microorganisms (GCM) 10K type strain sequencing project: providing services to taxonomists for standard genome sequencing and annotation.</title>
        <authorList>
            <consortium name="The Broad Institute Genomics Platform"/>
            <consortium name="The Broad Institute Genome Sequencing Center for Infectious Disease"/>
            <person name="Wu L."/>
            <person name="Ma J."/>
        </authorList>
    </citation>
    <scope>NUCLEOTIDE SEQUENCE [LARGE SCALE GENOMIC DNA]</scope>
    <source>
        <strain evidence="1 2">JCM 14162</strain>
    </source>
</reference>
<comment type="caution">
    <text evidence="1">The sequence shown here is derived from an EMBL/GenBank/DDBJ whole genome shotgun (WGS) entry which is preliminary data.</text>
</comment>
<protein>
    <submittedName>
        <fullName evidence="1">Uncharacterized protein</fullName>
    </submittedName>
</protein>
<dbReference type="Proteomes" id="UP001500713">
    <property type="component" value="Unassembled WGS sequence"/>
</dbReference>
<keyword evidence="2" id="KW-1185">Reference proteome</keyword>
<gene>
    <name evidence="1" type="ORF">GCM10009096_23850</name>
</gene>
<accession>A0ABN1ANY9</accession>
<organism evidence="1 2">
    <name type="scientific">Parasphingorhabdus litoris</name>
    <dbReference type="NCBI Taxonomy" id="394733"/>
    <lineage>
        <taxon>Bacteria</taxon>
        <taxon>Pseudomonadati</taxon>
        <taxon>Pseudomonadota</taxon>
        <taxon>Alphaproteobacteria</taxon>
        <taxon>Sphingomonadales</taxon>
        <taxon>Sphingomonadaceae</taxon>
        <taxon>Parasphingorhabdus</taxon>
    </lineage>
</organism>
<sequence length="69" mass="7403">MGAICFEPDFRKARNPSRDSSLGCYIASGMFASGSCQAVPVYGYLGAIAALLKAVRKCFGAIRQFFEGE</sequence>
<dbReference type="EMBL" id="BAAAEM010000003">
    <property type="protein sequence ID" value="GAA0480974.1"/>
    <property type="molecule type" value="Genomic_DNA"/>
</dbReference>
<evidence type="ECO:0000313" key="1">
    <source>
        <dbReference type="EMBL" id="GAA0480974.1"/>
    </source>
</evidence>
<proteinExistence type="predicted"/>
<name>A0ABN1ANY9_9SPHN</name>